<evidence type="ECO:0000313" key="1">
    <source>
        <dbReference type="EMBL" id="QSX75693.1"/>
    </source>
</evidence>
<protein>
    <submittedName>
        <fullName evidence="1">DUF2939 domain-containing protein</fullName>
    </submittedName>
</protein>
<dbReference type="EMBL" id="CP071517">
    <property type="protein sequence ID" value="QSX75693.1"/>
    <property type="molecule type" value="Genomic_DNA"/>
</dbReference>
<sequence>MKKWIALPLLALLLLLAWIAAGPFMAIKAIREAIQAQDSAALSRHVDFPLLRQSLRAQVEDALARRAGAEVLDSPLGGLALGLANQAAGGMVDVIATPAGIGAILEGRGLLHRISGGGISKDDAYAHQAPPDPLRDARYRFESPSRFTATVHTADGAPVVFVLLRQGLDWKLADIRLPPATPAERSD</sequence>
<organism evidence="1 2">
    <name type="scientific">Lysobacter arenosi</name>
    <dbReference type="NCBI Taxonomy" id="2795387"/>
    <lineage>
        <taxon>Bacteria</taxon>
        <taxon>Pseudomonadati</taxon>
        <taxon>Pseudomonadota</taxon>
        <taxon>Gammaproteobacteria</taxon>
        <taxon>Lysobacterales</taxon>
        <taxon>Lysobacteraceae</taxon>
        <taxon>Lysobacter</taxon>
    </lineage>
</organism>
<accession>A0ABX7RC21</accession>
<gene>
    <name evidence="1" type="ORF">HIV01_003980</name>
</gene>
<dbReference type="Pfam" id="PF11159">
    <property type="entry name" value="DUF2939"/>
    <property type="match status" value="1"/>
</dbReference>
<proteinExistence type="predicted"/>
<name>A0ABX7RC21_9GAMM</name>
<dbReference type="RefSeq" id="WP_200605051.1">
    <property type="nucleotide sequence ID" value="NZ_CP071517.1"/>
</dbReference>
<reference evidence="1 2" key="1">
    <citation type="submission" date="2021-02" db="EMBL/GenBank/DDBJ databases">
        <title>Lysobacter arenosi sp. nov., isolated from soil of gangwondo yeongwol, south Korea.</title>
        <authorList>
            <person name="Kim K.R."/>
            <person name="Kim K.H."/>
            <person name="Jeon C.O."/>
        </authorList>
    </citation>
    <scope>NUCLEOTIDE SEQUENCE [LARGE SCALE GENOMIC DNA]</scope>
    <source>
        <strain evidence="1 2">R7</strain>
    </source>
</reference>
<dbReference type="InterPro" id="IPR021330">
    <property type="entry name" value="DUF2939"/>
</dbReference>
<evidence type="ECO:0000313" key="2">
    <source>
        <dbReference type="Proteomes" id="UP000663400"/>
    </source>
</evidence>
<dbReference type="Proteomes" id="UP000663400">
    <property type="component" value="Chromosome"/>
</dbReference>
<keyword evidence="2" id="KW-1185">Reference proteome</keyword>